<dbReference type="SUPFAM" id="SSF56349">
    <property type="entry name" value="DNA breaking-rejoining enzymes"/>
    <property type="match status" value="1"/>
</dbReference>
<dbReference type="GO" id="GO:0015074">
    <property type="term" value="P:DNA integration"/>
    <property type="evidence" value="ECO:0007669"/>
    <property type="project" value="InterPro"/>
</dbReference>
<dbReference type="RefSeq" id="WP_005636415.1">
    <property type="nucleotide sequence ID" value="NZ_JH976454.1"/>
</dbReference>
<organism evidence="3 4">
    <name type="scientific">Parabacteroides merdae CL03T12C32</name>
    <dbReference type="NCBI Taxonomy" id="999420"/>
    <lineage>
        <taxon>Bacteria</taxon>
        <taxon>Pseudomonadati</taxon>
        <taxon>Bacteroidota</taxon>
        <taxon>Bacteroidia</taxon>
        <taxon>Bacteroidales</taxon>
        <taxon>Tannerellaceae</taxon>
        <taxon>Parabacteroides</taxon>
    </lineage>
</organism>
<dbReference type="Gene3D" id="1.10.443.10">
    <property type="entry name" value="Intergrase catalytic core"/>
    <property type="match status" value="1"/>
</dbReference>
<dbReference type="Proteomes" id="UP000006271">
    <property type="component" value="Unassembled WGS sequence"/>
</dbReference>
<dbReference type="GO" id="GO:0006310">
    <property type="term" value="P:DNA recombination"/>
    <property type="evidence" value="ECO:0007669"/>
    <property type="project" value="UniProtKB-KW"/>
</dbReference>
<dbReference type="InterPro" id="IPR002104">
    <property type="entry name" value="Integrase_catalytic"/>
</dbReference>
<proteinExistence type="predicted"/>
<comment type="caution">
    <text evidence="3">The sequence shown here is derived from an EMBL/GenBank/DDBJ whole genome shotgun (WGS) entry which is preliminary data.</text>
</comment>
<evidence type="ECO:0000259" key="2">
    <source>
        <dbReference type="PROSITE" id="PS51898"/>
    </source>
</evidence>
<dbReference type="EMBL" id="AGZQ01000015">
    <property type="protein sequence ID" value="EKN10347.1"/>
    <property type="molecule type" value="Genomic_DNA"/>
</dbReference>
<dbReference type="GO" id="GO:0003677">
    <property type="term" value="F:DNA binding"/>
    <property type="evidence" value="ECO:0007669"/>
    <property type="project" value="InterPro"/>
</dbReference>
<dbReference type="PROSITE" id="PS51898">
    <property type="entry name" value="TYR_RECOMBINASE"/>
    <property type="match status" value="1"/>
</dbReference>
<evidence type="ECO:0000313" key="3">
    <source>
        <dbReference type="EMBL" id="EKN10347.1"/>
    </source>
</evidence>
<evidence type="ECO:0000313" key="4">
    <source>
        <dbReference type="Proteomes" id="UP000006271"/>
    </source>
</evidence>
<dbReference type="PATRIC" id="fig|999420.3.peg.2951"/>
<sequence>MEQQVFINEMQARFNLRQPKANKPTNIYLVVRINGKQLKLATGVKVYPEHWNKEKQEAYVSFRLPELDNRNNEIANNKINELKVSFSECKKYFCDNPDKIADSLNILKDKIYKGQIKMRNVSVKPATYAMDGFISENLNIGDSTKKIYHGNVNKFRRFLKANGISDSWNNMNLETFNSYQQSYIDVGSKNKTIKTVFSMFEMLLKEADSKHNIPFSYAESGMRSFRLYKNRNEKETVRIVLTEEEIDKLANLQLDNEKLIETRDLFVVQCLAGTRKSDVIKLFEDDYIYDERRNVFVIKTQKKGVDAFIKADKIKPILSKYPKGLEEPVTSTYNSRLRKIALLANLDRLVDGKPIYEQMRSHIGRYTFVTNSFLNGISKDVIKYMVGHKSTKMVDEVYLQLSMDNKIDIVAGVTDVEKTESKRVNASISCDNSKLFKEVDVYKYLFINDMLSDEVRYNNDVYTLKQLSDYLQTEQGRKDRYDLIKQILEQRCHISTGSMTYDFFLNELYDISIMEYITCNHNEQIKVGVNGTNVDADEIFSMDELQEMYAERYTVNRCAELGINILDVCNLLNEKNLTKHLS</sequence>
<dbReference type="AlphaFoldDB" id="K5YAK5"/>
<dbReference type="Pfam" id="PF17293">
    <property type="entry name" value="Arm-DNA-bind_5"/>
    <property type="match status" value="1"/>
</dbReference>
<dbReference type="Pfam" id="PF00589">
    <property type="entry name" value="Phage_integrase"/>
    <property type="match status" value="1"/>
</dbReference>
<dbReference type="InterPro" id="IPR013762">
    <property type="entry name" value="Integrase-like_cat_sf"/>
</dbReference>
<keyword evidence="1" id="KW-0233">DNA recombination</keyword>
<gene>
    <name evidence="3" type="ORF">HMPREF1060_02866</name>
</gene>
<dbReference type="InterPro" id="IPR035386">
    <property type="entry name" value="Arm-DNA-bind_5"/>
</dbReference>
<accession>K5YAK5</accession>
<name>K5YAK5_9BACT</name>
<dbReference type="InterPro" id="IPR011010">
    <property type="entry name" value="DNA_brk_join_enz"/>
</dbReference>
<feature type="domain" description="Tyr recombinase" evidence="2">
    <location>
        <begin position="236"/>
        <end position="411"/>
    </location>
</feature>
<dbReference type="HOGENOM" id="CLU_033139_7_2_10"/>
<reference evidence="3 4" key="1">
    <citation type="submission" date="2012-02" db="EMBL/GenBank/DDBJ databases">
        <title>The Genome Sequence of Parabacteroides merdae CL03T12C32.</title>
        <authorList>
            <consortium name="The Broad Institute Genome Sequencing Platform"/>
            <person name="Earl A."/>
            <person name="Ward D."/>
            <person name="Feldgarden M."/>
            <person name="Gevers D."/>
            <person name="Zitomersky N.L."/>
            <person name="Coyne M.J."/>
            <person name="Comstock L.E."/>
            <person name="Young S.K."/>
            <person name="Zeng Q."/>
            <person name="Gargeya S."/>
            <person name="Fitzgerald M."/>
            <person name="Haas B."/>
            <person name="Abouelleil A."/>
            <person name="Alvarado L."/>
            <person name="Arachchi H.M."/>
            <person name="Berlin A."/>
            <person name="Chapman S.B."/>
            <person name="Gearin G."/>
            <person name="Goldberg J."/>
            <person name="Griggs A."/>
            <person name="Gujja S."/>
            <person name="Hansen M."/>
            <person name="Heiman D."/>
            <person name="Howarth C."/>
            <person name="Larimer J."/>
            <person name="Lui A."/>
            <person name="MacDonald P.J.P."/>
            <person name="McCowen C."/>
            <person name="Montmayeur A."/>
            <person name="Murphy C."/>
            <person name="Neiman D."/>
            <person name="Pearson M."/>
            <person name="Priest M."/>
            <person name="Roberts A."/>
            <person name="Saif S."/>
            <person name="Shea T."/>
            <person name="Sisk P."/>
            <person name="Stolte C."/>
            <person name="Sykes S."/>
            <person name="Wortman J."/>
            <person name="Nusbaum C."/>
            <person name="Birren B."/>
        </authorList>
    </citation>
    <scope>NUCLEOTIDE SEQUENCE [LARGE SCALE GENOMIC DNA]</scope>
    <source>
        <strain evidence="3 4">CL03T12C32</strain>
    </source>
</reference>
<evidence type="ECO:0000256" key="1">
    <source>
        <dbReference type="ARBA" id="ARBA00023172"/>
    </source>
</evidence>
<dbReference type="GeneID" id="49205003"/>
<protein>
    <recommendedName>
        <fullName evidence="2">Tyr recombinase domain-containing protein</fullName>
    </recommendedName>
</protein>